<evidence type="ECO:0000313" key="1">
    <source>
        <dbReference type="EMBL" id="KAG0436394.1"/>
    </source>
</evidence>
<dbReference type="EMBL" id="JABSTQ010006976">
    <property type="protein sequence ID" value="KAG0436394.1"/>
    <property type="molecule type" value="Genomic_DNA"/>
</dbReference>
<comment type="caution">
    <text evidence="1">The sequence shown here is derived from an EMBL/GenBank/DDBJ whole genome shotgun (WGS) entry which is preliminary data.</text>
</comment>
<proteinExistence type="predicted"/>
<evidence type="ECO:0000313" key="2">
    <source>
        <dbReference type="Proteomes" id="UP000805193"/>
    </source>
</evidence>
<keyword evidence="2" id="KW-1185">Reference proteome</keyword>
<sequence>MGIDGTRTLARGVRVRSRVADSTNGRTATLDTTRCDDYRWDLSSCGAADLPPAPLITVPRSQTPPGNKLVRALLVSGAVYGINYLRLTATQREKLEVLNRSAVRVITGLPKITHIKELHKAAQVNTIEEIAQEMKMKQYNRLEKTWHGRIILETIGRRTWCIPSNQPSQPPWEYEPVVSLKPISMNQGEGHRKRHAAAAKKHLEDLGRLREQEDVEILYTDDNDERTAVAWLAESSSKKESKLAPMTPSTRTAELLAIQLAIEAHVEITNKHLETLWHRTQRNRKRWIARKQRLASLLPMNDCPIPPGFTRNAVCIW</sequence>
<reference evidence="1 2" key="1">
    <citation type="journal article" date="2020" name="Cell">
        <title>Large-Scale Comparative Analyses of Tick Genomes Elucidate Their Genetic Diversity and Vector Capacities.</title>
        <authorList>
            <consortium name="Tick Genome and Microbiome Consortium (TIGMIC)"/>
            <person name="Jia N."/>
            <person name="Wang J."/>
            <person name="Shi W."/>
            <person name="Du L."/>
            <person name="Sun Y."/>
            <person name="Zhan W."/>
            <person name="Jiang J.F."/>
            <person name="Wang Q."/>
            <person name="Zhang B."/>
            <person name="Ji P."/>
            <person name="Bell-Sakyi L."/>
            <person name="Cui X.M."/>
            <person name="Yuan T.T."/>
            <person name="Jiang B.G."/>
            <person name="Yang W.F."/>
            <person name="Lam T.T."/>
            <person name="Chang Q.C."/>
            <person name="Ding S.J."/>
            <person name="Wang X.J."/>
            <person name="Zhu J.G."/>
            <person name="Ruan X.D."/>
            <person name="Zhao L."/>
            <person name="Wei J.T."/>
            <person name="Ye R.Z."/>
            <person name="Que T.C."/>
            <person name="Du C.H."/>
            <person name="Zhou Y.H."/>
            <person name="Cheng J.X."/>
            <person name="Dai P.F."/>
            <person name="Guo W.B."/>
            <person name="Han X.H."/>
            <person name="Huang E.J."/>
            <person name="Li L.F."/>
            <person name="Wei W."/>
            <person name="Gao Y.C."/>
            <person name="Liu J.Z."/>
            <person name="Shao H.Z."/>
            <person name="Wang X."/>
            <person name="Wang C.C."/>
            <person name="Yang T.C."/>
            <person name="Huo Q.B."/>
            <person name="Li W."/>
            <person name="Chen H.Y."/>
            <person name="Chen S.E."/>
            <person name="Zhou L.G."/>
            <person name="Ni X.B."/>
            <person name="Tian J.H."/>
            <person name="Sheng Y."/>
            <person name="Liu T."/>
            <person name="Pan Y.S."/>
            <person name="Xia L.Y."/>
            <person name="Li J."/>
            <person name="Zhao F."/>
            <person name="Cao W.C."/>
        </authorList>
    </citation>
    <scope>NUCLEOTIDE SEQUENCE [LARGE SCALE GENOMIC DNA]</scope>
    <source>
        <strain evidence="1">Iper-2018</strain>
    </source>
</reference>
<protein>
    <submittedName>
        <fullName evidence="1">Uncharacterized protein</fullName>
    </submittedName>
</protein>
<name>A0AC60QNW7_IXOPE</name>
<accession>A0AC60QNW7</accession>
<gene>
    <name evidence="1" type="ORF">HPB47_017967</name>
</gene>
<organism evidence="1 2">
    <name type="scientific">Ixodes persulcatus</name>
    <name type="common">Taiga tick</name>
    <dbReference type="NCBI Taxonomy" id="34615"/>
    <lineage>
        <taxon>Eukaryota</taxon>
        <taxon>Metazoa</taxon>
        <taxon>Ecdysozoa</taxon>
        <taxon>Arthropoda</taxon>
        <taxon>Chelicerata</taxon>
        <taxon>Arachnida</taxon>
        <taxon>Acari</taxon>
        <taxon>Parasitiformes</taxon>
        <taxon>Ixodida</taxon>
        <taxon>Ixodoidea</taxon>
        <taxon>Ixodidae</taxon>
        <taxon>Ixodinae</taxon>
        <taxon>Ixodes</taxon>
    </lineage>
</organism>
<dbReference type="Proteomes" id="UP000805193">
    <property type="component" value="Unassembled WGS sequence"/>
</dbReference>